<dbReference type="EMBL" id="PYGE01000014">
    <property type="protein sequence ID" value="PSL01325.1"/>
    <property type="molecule type" value="Genomic_DNA"/>
</dbReference>
<gene>
    <name evidence="2" type="ORF">CLV30_11455</name>
</gene>
<feature type="transmembrane region" description="Helical" evidence="1">
    <location>
        <begin position="29"/>
        <end position="48"/>
    </location>
</feature>
<dbReference type="RefSeq" id="WP_165358482.1">
    <property type="nucleotide sequence ID" value="NZ_ML142899.1"/>
</dbReference>
<reference evidence="2 3" key="1">
    <citation type="submission" date="2018-03" db="EMBL/GenBank/DDBJ databases">
        <title>Genomic Encyclopedia of Archaeal and Bacterial Type Strains, Phase II (KMG-II): from individual species to whole genera.</title>
        <authorList>
            <person name="Goeker M."/>
        </authorList>
    </citation>
    <scope>NUCLEOTIDE SEQUENCE [LARGE SCALE GENOMIC DNA]</scope>
    <source>
        <strain evidence="2 3">DSM 45211</strain>
    </source>
</reference>
<name>A0A2P8DVU3_9ACTN</name>
<keyword evidence="3" id="KW-1185">Reference proteome</keyword>
<keyword evidence="1" id="KW-0472">Membrane</keyword>
<sequence>MRWIWVAGVPMGIPEGVHADGLADGSLWAGAWLGSFALVGSVLTVGLLRP</sequence>
<dbReference type="Proteomes" id="UP000243528">
    <property type="component" value="Unassembled WGS sequence"/>
</dbReference>
<protein>
    <submittedName>
        <fullName evidence="2">Uncharacterized protein</fullName>
    </submittedName>
</protein>
<accession>A0A2P8DVU3</accession>
<evidence type="ECO:0000313" key="3">
    <source>
        <dbReference type="Proteomes" id="UP000243528"/>
    </source>
</evidence>
<keyword evidence="1" id="KW-0812">Transmembrane</keyword>
<organism evidence="2 3">
    <name type="scientific">Haloactinopolyspora alba</name>
    <dbReference type="NCBI Taxonomy" id="648780"/>
    <lineage>
        <taxon>Bacteria</taxon>
        <taxon>Bacillati</taxon>
        <taxon>Actinomycetota</taxon>
        <taxon>Actinomycetes</taxon>
        <taxon>Jiangellales</taxon>
        <taxon>Jiangellaceae</taxon>
        <taxon>Haloactinopolyspora</taxon>
    </lineage>
</organism>
<evidence type="ECO:0000256" key="1">
    <source>
        <dbReference type="SAM" id="Phobius"/>
    </source>
</evidence>
<proteinExistence type="predicted"/>
<comment type="caution">
    <text evidence="2">The sequence shown here is derived from an EMBL/GenBank/DDBJ whole genome shotgun (WGS) entry which is preliminary data.</text>
</comment>
<evidence type="ECO:0000313" key="2">
    <source>
        <dbReference type="EMBL" id="PSL01325.1"/>
    </source>
</evidence>
<keyword evidence="1" id="KW-1133">Transmembrane helix</keyword>
<dbReference type="AlphaFoldDB" id="A0A2P8DVU3"/>